<dbReference type="InterPro" id="IPR051466">
    <property type="entry name" value="D-amino_acid_metab_enzyme"/>
</dbReference>
<dbReference type="PANTHER" id="PTHR28004">
    <property type="entry name" value="ZGC:162816-RELATED"/>
    <property type="match status" value="1"/>
</dbReference>
<dbReference type="Proteomes" id="UP001190700">
    <property type="component" value="Unassembled WGS sequence"/>
</dbReference>
<keyword evidence="3" id="KW-1185">Reference proteome</keyword>
<dbReference type="AlphaFoldDB" id="A0AAE0BIC4"/>
<evidence type="ECO:0000313" key="2">
    <source>
        <dbReference type="EMBL" id="KAK3236217.1"/>
    </source>
</evidence>
<protein>
    <recommendedName>
        <fullName evidence="1">D-serine dehydratase-like domain-containing protein</fullName>
    </recommendedName>
</protein>
<dbReference type="InterPro" id="IPR042208">
    <property type="entry name" value="D-ser_dehydrat-like_sf"/>
</dbReference>
<organism evidence="2 3">
    <name type="scientific">Cymbomonas tetramitiformis</name>
    <dbReference type="NCBI Taxonomy" id="36881"/>
    <lineage>
        <taxon>Eukaryota</taxon>
        <taxon>Viridiplantae</taxon>
        <taxon>Chlorophyta</taxon>
        <taxon>Pyramimonadophyceae</taxon>
        <taxon>Pyramimonadales</taxon>
        <taxon>Pyramimonadaceae</taxon>
        <taxon>Cymbomonas</taxon>
    </lineage>
</organism>
<dbReference type="GO" id="GO:0008721">
    <property type="term" value="F:D-serine ammonia-lyase activity"/>
    <property type="evidence" value="ECO:0007669"/>
    <property type="project" value="TreeGrafter"/>
</dbReference>
<accession>A0AAE0BIC4</accession>
<evidence type="ECO:0000313" key="3">
    <source>
        <dbReference type="Proteomes" id="UP001190700"/>
    </source>
</evidence>
<dbReference type="Gene3D" id="2.40.37.20">
    <property type="entry name" value="D-serine dehydratase-like domain"/>
    <property type="match status" value="1"/>
</dbReference>
<dbReference type="SMART" id="SM01119">
    <property type="entry name" value="D-ser_dehydrat"/>
    <property type="match status" value="1"/>
</dbReference>
<feature type="domain" description="D-serine dehydratase-like" evidence="1">
    <location>
        <begin position="36"/>
        <end position="129"/>
    </location>
</feature>
<dbReference type="InterPro" id="IPR026956">
    <property type="entry name" value="D-ser_dehydrat-like_dom"/>
</dbReference>
<reference evidence="2 3" key="1">
    <citation type="journal article" date="2015" name="Genome Biol. Evol.">
        <title>Comparative Genomics of a Bacterivorous Green Alga Reveals Evolutionary Causalities and Consequences of Phago-Mixotrophic Mode of Nutrition.</title>
        <authorList>
            <person name="Burns J.A."/>
            <person name="Paasch A."/>
            <person name="Narechania A."/>
            <person name="Kim E."/>
        </authorList>
    </citation>
    <scope>NUCLEOTIDE SEQUENCE [LARGE SCALE GENOMIC DNA]</scope>
    <source>
        <strain evidence="2 3">PLY_AMNH</strain>
    </source>
</reference>
<evidence type="ECO:0000259" key="1">
    <source>
        <dbReference type="SMART" id="SM01119"/>
    </source>
</evidence>
<dbReference type="PANTHER" id="PTHR28004:SF2">
    <property type="entry name" value="D-SERINE DEHYDRATASE"/>
    <property type="match status" value="1"/>
</dbReference>
<name>A0AAE0BIC4_9CHLO</name>
<dbReference type="EMBL" id="LGRX02035120">
    <property type="protein sequence ID" value="KAK3236217.1"/>
    <property type="molecule type" value="Genomic_DNA"/>
</dbReference>
<gene>
    <name evidence="2" type="ORF">CYMTET_53627</name>
</gene>
<dbReference type="Pfam" id="PF14031">
    <property type="entry name" value="D-ser_dehydrat"/>
    <property type="match status" value="1"/>
</dbReference>
<feature type="non-terminal residue" evidence="2">
    <location>
        <position position="1"/>
    </location>
</feature>
<proteinExistence type="predicted"/>
<dbReference type="GO" id="GO:0036088">
    <property type="term" value="P:D-serine catabolic process"/>
    <property type="evidence" value="ECO:0007669"/>
    <property type="project" value="TreeGrafter"/>
</dbReference>
<sequence length="182" mass="19542">PFEDLGAGVHQVSPGTVLFHDLSGEEQNPGVDLLPAAVLMTRVVSRPKAGMVTLDCGSKSIAAEAGDPAAYVIGRPSWTPVKCSEEHLPVRLGTEGDDDTPPSRGDVVYVIPRHICPTVNLAEEALLVENSGNRKSVTVVPVSARGHELTLTPSCYVPFESELSHAQPVPEEAPHWKRQRQL</sequence>
<comment type="caution">
    <text evidence="2">The sequence shown here is derived from an EMBL/GenBank/DDBJ whole genome shotgun (WGS) entry which is preliminary data.</text>
</comment>